<organism evidence="6 7">
    <name type="scientific">Chlorella sorokiniana</name>
    <name type="common">Freshwater green alga</name>
    <dbReference type="NCBI Taxonomy" id="3076"/>
    <lineage>
        <taxon>Eukaryota</taxon>
        <taxon>Viridiplantae</taxon>
        <taxon>Chlorophyta</taxon>
        <taxon>core chlorophytes</taxon>
        <taxon>Trebouxiophyceae</taxon>
        <taxon>Chlorellales</taxon>
        <taxon>Chlorellaceae</taxon>
        <taxon>Chlorella clade</taxon>
        <taxon>Chlorella</taxon>
    </lineage>
</organism>
<evidence type="ECO:0000256" key="4">
    <source>
        <dbReference type="SAM" id="MobiDB-lite"/>
    </source>
</evidence>
<dbReference type="OrthoDB" id="434619at2759"/>
<dbReference type="InterPro" id="IPR032435">
    <property type="entry name" value="STML2-like_C"/>
</dbReference>
<evidence type="ECO:0000313" key="7">
    <source>
        <dbReference type="Proteomes" id="UP000239899"/>
    </source>
</evidence>
<dbReference type="GO" id="GO:0005739">
    <property type="term" value="C:mitochondrion"/>
    <property type="evidence" value="ECO:0007669"/>
    <property type="project" value="UniProtKB-SubCell"/>
</dbReference>
<reference evidence="6 7" key="1">
    <citation type="journal article" date="2018" name="Plant J.">
        <title>Genome sequences of Chlorella sorokiniana UTEX 1602 and Micractinium conductrix SAG 241.80: implications to maltose excretion by a green alga.</title>
        <authorList>
            <person name="Arriola M.B."/>
            <person name="Velmurugan N."/>
            <person name="Zhang Y."/>
            <person name="Plunkett M.H."/>
            <person name="Hondzo H."/>
            <person name="Barney B.M."/>
        </authorList>
    </citation>
    <scope>NUCLEOTIDE SEQUENCE [LARGE SCALE GENOMIC DNA]</scope>
    <source>
        <strain evidence="7">UTEX 1602</strain>
    </source>
</reference>
<dbReference type="CDD" id="cd08829">
    <property type="entry name" value="SPFH_paraslipin"/>
    <property type="match status" value="1"/>
</dbReference>
<gene>
    <name evidence="6" type="ORF">C2E21_0221</name>
</gene>
<dbReference type="AlphaFoldDB" id="A0A2P6U4B4"/>
<dbReference type="Pfam" id="PF01145">
    <property type="entry name" value="Band_7"/>
    <property type="match status" value="1"/>
</dbReference>
<dbReference type="InterPro" id="IPR050710">
    <property type="entry name" value="Band7/mec-2_domain"/>
</dbReference>
<keyword evidence="7" id="KW-1185">Reference proteome</keyword>
<dbReference type="SMART" id="SM00244">
    <property type="entry name" value="PHB"/>
    <property type="match status" value="1"/>
</dbReference>
<accession>A0A2P6U4B4</accession>
<dbReference type="GO" id="GO:0007005">
    <property type="term" value="P:mitochondrion organization"/>
    <property type="evidence" value="ECO:0007669"/>
    <property type="project" value="TreeGrafter"/>
</dbReference>
<dbReference type="GO" id="GO:0098552">
    <property type="term" value="C:side of membrane"/>
    <property type="evidence" value="ECO:0007669"/>
    <property type="project" value="UniProtKB-ARBA"/>
</dbReference>
<dbReference type="InterPro" id="IPR001107">
    <property type="entry name" value="Band_7"/>
</dbReference>
<dbReference type="PANTHER" id="PTHR43327">
    <property type="entry name" value="STOMATIN-LIKE PROTEIN 2, MITOCHONDRIAL"/>
    <property type="match status" value="1"/>
</dbReference>
<keyword evidence="3" id="KW-0496">Mitochondrion</keyword>
<feature type="region of interest" description="Disordered" evidence="4">
    <location>
        <begin position="357"/>
        <end position="429"/>
    </location>
</feature>
<evidence type="ECO:0000256" key="3">
    <source>
        <dbReference type="ARBA" id="ARBA00023128"/>
    </source>
</evidence>
<feature type="domain" description="Band 7" evidence="5">
    <location>
        <begin position="71"/>
        <end position="229"/>
    </location>
</feature>
<evidence type="ECO:0000256" key="1">
    <source>
        <dbReference type="ARBA" id="ARBA00004173"/>
    </source>
</evidence>
<dbReference type="Gene3D" id="3.30.479.30">
    <property type="entry name" value="Band 7 domain"/>
    <property type="match status" value="1"/>
</dbReference>
<dbReference type="Pfam" id="PF16200">
    <property type="entry name" value="Band_7_C"/>
    <property type="match status" value="1"/>
</dbReference>
<dbReference type="FunFam" id="3.30.479.30:FF:000004">
    <property type="entry name" value="Putative membrane protease family, stomatin"/>
    <property type="match status" value="1"/>
</dbReference>
<evidence type="ECO:0000313" key="6">
    <source>
        <dbReference type="EMBL" id="PRW61156.1"/>
    </source>
</evidence>
<comment type="caution">
    <text evidence="6">The sequence shown here is derived from an EMBL/GenBank/DDBJ whole genome shotgun (WGS) entry which is preliminary data.</text>
</comment>
<comment type="similarity">
    <text evidence="2">Belongs to the band 7/mec-2 family.</text>
</comment>
<dbReference type="EMBL" id="LHPG02000001">
    <property type="protein sequence ID" value="PRW61156.1"/>
    <property type="molecule type" value="Genomic_DNA"/>
</dbReference>
<feature type="compositionally biased region" description="Low complexity" evidence="4">
    <location>
        <begin position="384"/>
        <end position="400"/>
    </location>
</feature>
<dbReference type="InterPro" id="IPR036013">
    <property type="entry name" value="Band_7/SPFH_dom_sf"/>
</dbReference>
<comment type="subcellular location">
    <subcellularLocation>
        <location evidence="1">Mitochondrion</location>
    </subcellularLocation>
</comment>
<evidence type="ECO:0000256" key="2">
    <source>
        <dbReference type="ARBA" id="ARBA00008164"/>
    </source>
</evidence>
<proteinExistence type="inferred from homology"/>
<dbReference type="Proteomes" id="UP000239899">
    <property type="component" value="Unassembled WGS sequence"/>
</dbReference>
<sequence length="429" mass="45259">MRRRALSAASSLALAASRRATGTEITPTLAAGLALARADARAFTTSAARAAGPFGFDPSSPFAPRSTPANTIIRIVPQQTAYVVERFGKYSRTLTPGLHVLIPVVDRIAYAHSLKETTIPVPNQTAITKDNVSLTIDGVLYVKVVDAFRASYGVENAMYAVTQLAQTTMRSELGKIPLDSVFSERDTLNQNIVASIQPAAMNWGLEVLRYEIRDIMPPAAVRNAMELQAEAERRKRAQILESEGQRQSKINVAEAAKSEVILGSEAAQQDQINRAKGEAAAILARAEASAEGLRLLAEAITAQGGSEAVSLRVAEQYLSSFGEIAKQGTTMLLPASTNDPASMVASALSIYKQVAGGSGSTGGSGGDGGGSKQAVAPRAQASTPAREAAQPRAAPAPAAREAAHEAYEHPQPPPRVAAKPRFTLQHMLE</sequence>
<feature type="compositionally biased region" description="Gly residues" evidence="4">
    <location>
        <begin position="357"/>
        <end position="371"/>
    </location>
</feature>
<dbReference type="SUPFAM" id="SSF117892">
    <property type="entry name" value="Band 7/SPFH domain"/>
    <property type="match status" value="1"/>
</dbReference>
<evidence type="ECO:0000259" key="5">
    <source>
        <dbReference type="SMART" id="SM00244"/>
    </source>
</evidence>
<dbReference type="GO" id="GO:0005886">
    <property type="term" value="C:plasma membrane"/>
    <property type="evidence" value="ECO:0007669"/>
    <property type="project" value="UniProtKB-ARBA"/>
</dbReference>
<dbReference type="STRING" id="3076.A0A2P6U4B4"/>
<protein>
    <submittedName>
        <fullName evidence="6">Stomatin mitochondrial</fullName>
    </submittedName>
</protein>
<dbReference type="PRINTS" id="PR00721">
    <property type="entry name" value="STOMATIN"/>
</dbReference>
<dbReference type="PANTHER" id="PTHR43327:SF10">
    <property type="entry name" value="STOMATIN-LIKE PROTEIN 2, MITOCHONDRIAL"/>
    <property type="match status" value="1"/>
</dbReference>
<name>A0A2P6U4B4_CHLSO</name>
<dbReference type="InterPro" id="IPR001972">
    <property type="entry name" value="Stomatin_HflK_fam"/>
</dbReference>